<gene>
    <name evidence="2" type="ORF">GCM10007170_44040</name>
</gene>
<sequence>MVTMNSSARIYWLVLSLVYGLSLSVIGLGQGVWLWVFPVAALVFITIHAYVNGQIVSGANCGFPTATPGVGLLAMVGGAAAILLRNSTITYWAVPVLSAIGFAAMFWFLTKHGTFYQHRSD</sequence>
<feature type="transmembrane region" description="Helical" evidence="1">
    <location>
        <begin position="89"/>
        <end position="109"/>
    </location>
</feature>
<protein>
    <submittedName>
        <fullName evidence="2">Uncharacterized protein</fullName>
    </submittedName>
</protein>
<evidence type="ECO:0000313" key="2">
    <source>
        <dbReference type="EMBL" id="GGI02394.1"/>
    </source>
</evidence>
<organism evidence="2 3">
    <name type="scientific">Arthrobacter liuii</name>
    <dbReference type="NCBI Taxonomy" id="1476996"/>
    <lineage>
        <taxon>Bacteria</taxon>
        <taxon>Bacillati</taxon>
        <taxon>Actinomycetota</taxon>
        <taxon>Actinomycetes</taxon>
        <taxon>Micrococcales</taxon>
        <taxon>Micrococcaceae</taxon>
        <taxon>Arthrobacter</taxon>
    </lineage>
</organism>
<name>A0ABQ2AYJ3_9MICC</name>
<feature type="transmembrane region" description="Helical" evidence="1">
    <location>
        <begin position="63"/>
        <end position="83"/>
    </location>
</feature>
<evidence type="ECO:0000256" key="1">
    <source>
        <dbReference type="SAM" id="Phobius"/>
    </source>
</evidence>
<accession>A0ABQ2AYJ3</accession>
<comment type="caution">
    <text evidence="2">The sequence shown here is derived from an EMBL/GenBank/DDBJ whole genome shotgun (WGS) entry which is preliminary data.</text>
</comment>
<reference evidence="3" key="1">
    <citation type="journal article" date="2019" name="Int. J. Syst. Evol. Microbiol.">
        <title>The Global Catalogue of Microorganisms (GCM) 10K type strain sequencing project: providing services to taxonomists for standard genome sequencing and annotation.</title>
        <authorList>
            <consortium name="The Broad Institute Genomics Platform"/>
            <consortium name="The Broad Institute Genome Sequencing Center for Infectious Disease"/>
            <person name="Wu L."/>
            <person name="Ma J."/>
        </authorList>
    </citation>
    <scope>NUCLEOTIDE SEQUENCE [LARGE SCALE GENOMIC DNA]</scope>
    <source>
        <strain evidence="3">CGMCC 1.12778</strain>
    </source>
</reference>
<keyword evidence="1" id="KW-1133">Transmembrane helix</keyword>
<dbReference type="RefSeq" id="WP_188573647.1">
    <property type="nucleotide sequence ID" value="NZ_BMFW01000045.1"/>
</dbReference>
<feature type="transmembrane region" description="Helical" evidence="1">
    <location>
        <begin position="32"/>
        <end position="51"/>
    </location>
</feature>
<dbReference type="Proteomes" id="UP000643279">
    <property type="component" value="Unassembled WGS sequence"/>
</dbReference>
<keyword evidence="1" id="KW-0472">Membrane</keyword>
<keyword evidence="3" id="KW-1185">Reference proteome</keyword>
<feature type="transmembrane region" description="Helical" evidence="1">
    <location>
        <begin position="9"/>
        <end position="26"/>
    </location>
</feature>
<proteinExistence type="predicted"/>
<evidence type="ECO:0000313" key="3">
    <source>
        <dbReference type="Proteomes" id="UP000643279"/>
    </source>
</evidence>
<dbReference type="EMBL" id="BMFW01000045">
    <property type="protein sequence ID" value="GGI02394.1"/>
    <property type="molecule type" value="Genomic_DNA"/>
</dbReference>
<keyword evidence="1" id="KW-0812">Transmembrane</keyword>